<comment type="caution">
    <text evidence="5">The sequence shown here is derived from an EMBL/GenBank/DDBJ whole genome shotgun (WGS) entry which is preliminary data.</text>
</comment>
<organism evidence="5 6">
    <name type="scientific">Handroanthus impetiginosus</name>
    <dbReference type="NCBI Taxonomy" id="429701"/>
    <lineage>
        <taxon>Eukaryota</taxon>
        <taxon>Viridiplantae</taxon>
        <taxon>Streptophyta</taxon>
        <taxon>Embryophyta</taxon>
        <taxon>Tracheophyta</taxon>
        <taxon>Spermatophyta</taxon>
        <taxon>Magnoliopsida</taxon>
        <taxon>eudicotyledons</taxon>
        <taxon>Gunneridae</taxon>
        <taxon>Pentapetalae</taxon>
        <taxon>asterids</taxon>
        <taxon>lamiids</taxon>
        <taxon>Lamiales</taxon>
        <taxon>Bignoniaceae</taxon>
        <taxon>Crescentiina</taxon>
        <taxon>Tabebuia alliance</taxon>
        <taxon>Handroanthus</taxon>
    </lineage>
</organism>
<dbReference type="Proteomes" id="UP000231279">
    <property type="component" value="Unassembled WGS sequence"/>
</dbReference>
<accession>A0A2G9HDF2</accession>
<keyword evidence="4" id="KW-0539">Nucleus</keyword>
<reference evidence="6" key="1">
    <citation type="journal article" date="2018" name="Gigascience">
        <title>Genome assembly of the Pink Ipe (Handroanthus impetiginosus, Bignoniaceae), a highly valued, ecologically keystone Neotropical timber forest tree.</title>
        <authorList>
            <person name="Silva-Junior O.B."/>
            <person name="Grattapaglia D."/>
            <person name="Novaes E."/>
            <person name="Collevatti R.G."/>
        </authorList>
    </citation>
    <scope>NUCLEOTIDE SEQUENCE [LARGE SCALE GENOMIC DNA]</scope>
    <source>
        <strain evidence="6">cv. UFG-1</strain>
    </source>
</reference>
<dbReference type="CDD" id="cd11444">
    <property type="entry name" value="bHLH_AtIBH1_like"/>
    <property type="match status" value="1"/>
</dbReference>
<dbReference type="PANTHER" id="PTHR33124:SF39">
    <property type="entry name" value="TRANSCRIPTION FACTOR UPBEAT1"/>
    <property type="match status" value="1"/>
</dbReference>
<evidence type="ECO:0000256" key="2">
    <source>
        <dbReference type="ARBA" id="ARBA00023015"/>
    </source>
</evidence>
<comment type="subcellular location">
    <subcellularLocation>
        <location evidence="1">Nucleus</location>
    </subcellularLocation>
</comment>
<keyword evidence="6" id="KW-1185">Reference proteome</keyword>
<dbReference type="InterPro" id="IPR044549">
    <property type="entry name" value="bHLH_AtIBH1-like"/>
</dbReference>
<dbReference type="AlphaFoldDB" id="A0A2G9HDF2"/>
<dbReference type="InterPro" id="IPR044660">
    <property type="entry name" value="IBH1-like"/>
</dbReference>
<evidence type="ECO:0000256" key="1">
    <source>
        <dbReference type="ARBA" id="ARBA00004123"/>
    </source>
</evidence>
<dbReference type="GO" id="GO:0006355">
    <property type="term" value="P:regulation of DNA-templated transcription"/>
    <property type="evidence" value="ECO:0007669"/>
    <property type="project" value="InterPro"/>
</dbReference>
<sequence length="110" mass="12947">MAPFELSSLELLLKQRCDFSNPLCRNRVSMKNTKCRRRMLMKRRARSDRSNIRARNAIERKVRILKKLINPKGEFMGVERLFMETADYIVALQMRVKVMQIMVNVLAGSE</sequence>
<dbReference type="STRING" id="429701.A0A2G9HDF2"/>
<evidence type="ECO:0000256" key="3">
    <source>
        <dbReference type="ARBA" id="ARBA00023163"/>
    </source>
</evidence>
<protein>
    <recommendedName>
        <fullName evidence="7">BHLH domain-containing protein</fullName>
    </recommendedName>
</protein>
<evidence type="ECO:0000313" key="6">
    <source>
        <dbReference type="Proteomes" id="UP000231279"/>
    </source>
</evidence>
<gene>
    <name evidence="5" type="ORF">CDL12_11810</name>
</gene>
<evidence type="ECO:0008006" key="7">
    <source>
        <dbReference type="Google" id="ProtNLM"/>
    </source>
</evidence>
<keyword evidence="2" id="KW-0805">Transcription regulation</keyword>
<keyword evidence="3" id="KW-0804">Transcription</keyword>
<proteinExistence type="predicted"/>
<dbReference type="PANTHER" id="PTHR33124">
    <property type="entry name" value="TRANSCRIPTION FACTOR IBH1-LIKE 1"/>
    <property type="match status" value="1"/>
</dbReference>
<dbReference type="GO" id="GO:0005634">
    <property type="term" value="C:nucleus"/>
    <property type="evidence" value="ECO:0007669"/>
    <property type="project" value="UniProtKB-SubCell"/>
</dbReference>
<dbReference type="EMBL" id="NKXS01002052">
    <property type="protein sequence ID" value="PIN15567.1"/>
    <property type="molecule type" value="Genomic_DNA"/>
</dbReference>
<dbReference type="OrthoDB" id="1935502at2759"/>
<evidence type="ECO:0000313" key="5">
    <source>
        <dbReference type="EMBL" id="PIN15567.1"/>
    </source>
</evidence>
<name>A0A2G9HDF2_9LAMI</name>
<evidence type="ECO:0000256" key="4">
    <source>
        <dbReference type="ARBA" id="ARBA00023242"/>
    </source>
</evidence>